<dbReference type="RefSeq" id="WP_076341242.1">
    <property type="nucleotide sequence ID" value="NZ_JBGNFS010000008.1"/>
</dbReference>
<gene>
    <name evidence="1" type="ORF">BO225_05275</name>
</gene>
<comment type="caution">
    <text evidence="1">The sequence shown here is derived from an EMBL/GenBank/DDBJ whole genome shotgun (WGS) entry which is preliminary data.</text>
</comment>
<dbReference type="Pfam" id="PF12363">
    <property type="entry name" value="Phage_TAC_12"/>
    <property type="match status" value="1"/>
</dbReference>
<dbReference type="STRING" id="1862672.BO225_05275"/>
<evidence type="ECO:0000313" key="2">
    <source>
        <dbReference type="Proteomes" id="UP000186705"/>
    </source>
</evidence>
<keyword evidence="2" id="KW-1185">Reference proteome</keyword>
<dbReference type="AlphaFoldDB" id="A0A1U7NMS0"/>
<proteinExistence type="predicted"/>
<sequence length="137" mass="15340">MEITIKDKVHQLRATFGFLAEIDREMLGETSKKDNPTIGAGTGLAQAVIQWQEVGDICALRDIVYSLCNHEAKERPTKKDIEGYLESCEDLDIFSDEVISFLYKANVCRKALKKMADPMGAAVKEEMDKLKQGELKA</sequence>
<dbReference type="InterPro" id="IPR024410">
    <property type="entry name" value="Phage_TAC_12"/>
</dbReference>
<name>A0A1U7NMS0_9FIRM</name>
<dbReference type="EMBL" id="MPKA01000062">
    <property type="protein sequence ID" value="OLU46585.1"/>
    <property type="molecule type" value="Genomic_DNA"/>
</dbReference>
<organism evidence="1 2">
    <name type="scientific">Dubosiella newyorkensis</name>
    <dbReference type="NCBI Taxonomy" id="1862672"/>
    <lineage>
        <taxon>Bacteria</taxon>
        <taxon>Bacillati</taxon>
        <taxon>Bacillota</taxon>
        <taxon>Erysipelotrichia</taxon>
        <taxon>Erysipelotrichales</taxon>
        <taxon>Erysipelotrichaceae</taxon>
        <taxon>Dubosiella</taxon>
    </lineage>
</organism>
<reference evidence="1 2" key="1">
    <citation type="submission" date="2016-11" db="EMBL/GenBank/DDBJ databases">
        <title>Description of two novel members of the family Erysipelotrichaceae: Ileibacterium lipovorans gen. nov., sp. nov. and Dubosiella newyorkensis, gen. nov., sp. nov.</title>
        <authorList>
            <person name="Cox L.M."/>
            <person name="Sohn J."/>
            <person name="Tyrrell K.L."/>
            <person name="Citron D.M."/>
            <person name="Lawson P.A."/>
            <person name="Patel N.B."/>
            <person name="Iizumi T."/>
            <person name="Perez-Perez G.I."/>
            <person name="Goldstein E.J."/>
            <person name="Blaser M.J."/>
        </authorList>
    </citation>
    <scope>NUCLEOTIDE SEQUENCE [LARGE SCALE GENOMIC DNA]</scope>
    <source>
        <strain evidence="1 2">NYU-BL-A4</strain>
    </source>
</reference>
<dbReference type="Proteomes" id="UP000186705">
    <property type="component" value="Unassembled WGS sequence"/>
</dbReference>
<dbReference type="GeneID" id="78275358"/>
<evidence type="ECO:0000313" key="1">
    <source>
        <dbReference type="EMBL" id="OLU46585.1"/>
    </source>
</evidence>
<dbReference type="OrthoDB" id="2067392at2"/>
<accession>A0A1U7NMS0</accession>
<protein>
    <submittedName>
        <fullName evidence="1">Uncharacterized protein</fullName>
    </submittedName>
</protein>